<evidence type="ECO:0000256" key="1">
    <source>
        <dbReference type="SAM" id="Phobius"/>
    </source>
</evidence>
<dbReference type="EMBL" id="SIJB01000012">
    <property type="protein sequence ID" value="NBI28242.1"/>
    <property type="molecule type" value="Genomic_DNA"/>
</dbReference>
<keyword evidence="1" id="KW-0812">Transmembrane</keyword>
<name>A0A6N9PZJ6_9BACL</name>
<protein>
    <submittedName>
        <fullName evidence="2">Uncharacterized protein</fullName>
    </submittedName>
</protein>
<evidence type="ECO:0000313" key="2">
    <source>
        <dbReference type="EMBL" id="NBI28242.1"/>
    </source>
</evidence>
<keyword evidence="1" id="KW-0472">Membrane</keyword>
<reference evidence="2 3" key="1">
    <citation type="submission" date="2019-01" db="EMBL/GenBank/DDBJ databases">
        <title>Chengkuizengella sp. nov., isolated from deep-sea sediment of East Pacific Ocean.</title>
        <authorList>
            <person name="Yang J."/>
            <person name="Lai Q."/>
            <person name="Shao Z."/>
        </authorList>
    </citation>
    <scope>NUCLEOTIDE SEQUENCE [LARGE SCALE GENOMIC DNA]</scope>
    <source>
        <strain evidence="2 3">YPA3-1-1</strain>
    </source>
</reference>
<keyword evidence="3" id="KW-1185">Reference proteome</keyword>
<sequence>MSSYGKSSATGAAIVLVLFILLVIILIAASGRSRYGSGGSFGTIDITNPEDLLPLIERLNLINELLALAARTEQA</sequence>
<accession>A0A6N9PZJ6</accession>
<keyword evidence="1" id="KW-1133">Transmembrane helix</keyword>
<feature type="transmembrane region" description="Helical" evidence="1">
    <location>
        <begin position="12"/>
        <end position="31"/>
    </location>
</feature>
<dbReference type="Proteomes" id="UP000448943">
    <property type="component" value="Unassembled WGS sequence"/>
</dbReference>
<dbReference type="AlphaFoldDB" id="A0A6N9PZJ6"/>
<gene>
    <name evidence="2" type="ORF">ERL59_04640</name>
</gene>
<comment type="caution">
    <text evidence="2">The sequence shown here is derived from an EMBL/GenBank/DDBJ whole genome shotgun (WGS) entry which is preliminary data.</text>
</comment>
<evidence type="ECO:0000313" key="3">
    <source>
        <dbReference type="Proteomes" id="UP000448943"/>
    </source>
</evidence>
<organism evidence="2 3">
    <name type="scientific">Chengkuizengella marina</name>
    <dbReference type="NCBI Taxonomy" id="2507566"/>
    <lineage>
        <taxon>Bacteria</taxon>
        <taxon>Bacillati</taxon>
        <taxon>Bacillota</taxon>
        <taxon>Bacilli</taxon>
        <taxon>Bacillales</taxon>
        <taxon>Paenibacillaceae</taxon>
        <taxon>Chengkuizengella</taxon>
    </lineage>
</organism>
<proteinExistence type="predicted"/>
<dbReference type="RefSeq" id="WP_160645024.1">
    <property type="nucleotide sequence ID" value="NZ_SIJB01000012.1"/>
</dbReference>